<accession>A0A3F3H1G2</accession>
<evidence type="ECO:0000313" key="1">
    <source>
        <dbReference type="EMBL" id="GAP02458.1"/>
    </source>
</evidence>
<dbReference type="OrthoDB" id="9812818at2"/>
<dbReference type="AlphaFoldDB" id="A0A3F3H1G2"/>
<proteinExistence type="predicted"/>
<name>A0A3F3H1G2_9LACO</name>
<dbReference type="Pfam" id="PF06335">
    <property type="entry name" value="DUF1054"/>
    <property type="match status" value="1"/>
</dbReference>
<protein>
    <submittedName>
        <fullName evidence="1">Uncharacterized protein</fullName>
    </submittedName>
</protein>
<dbReference type="InterPro" id="IPR009403">
    <property type="entry name" value="UPF0637"/>
</dbReference>
<reference evidence="1 2" key="1">
    <citation type="journal article" date="2015" name="BMC Genomics">
        <title>Comparative genomics of Fructobacillus spp. and Leuconostoc spp. reveals niche-specific evolution of Fructobacillus spp.</title>
        <authorList>
            <person name="Endo A."/>
            <person name="Tanizawa Y."/>
            <person name="Tanaka N."/>
            <person name="Maeno S."/>
            <person name="Kumar H."/>
            <person name="Shiwa Y."/>
            <person name="Okada S."/>
            <person name="Yoshikawa H."/>
            <person name="Dicks L."/>
            <person name="Nakagawa J."/>
            <person name="Arita M."/>
        </authorList>
    </citation>
    <scope>NUCLEOTIDE SEQUENCE [LARGE SCALE GENOMIC DNA]</scope>
    <source>
        <strain evidence="1 2">DSM 15468</strain>
    </source>
</reference>
<dbReference type="Gene3D" id="3.30.930.20">
    <property type="entry name" value="Protein of unknown function DUF1054"/>
    <property type="match status" value="1"/>
</dbReference>
<evidence type="ECO:0000313" key="2">
    <source>
        <dbReference type="Proteomes" id="UP000061227"/>
    </source>
</evidence>
<dbReference type="SUPFAM" id="SSF142913">
    <property type="entry name" value="YktB/PF0168-like"/>
    <property type="match status" value="1"/>
</dbReference>
<sequence>MFNEEDFAVFNDPTLDGRMDKIRRVVDPKFEAFADLALPILKEDGQDWYAHVAKHKMRKTYAPDNTWVAFAPNKRGYKMMPHFELGLWADNLYLYLAVEENMKPKDLADIMPKLEAIAADVAALPADYTLSLDHMVNANQPTARYAEAVARYQQVKKAEVLVGIKIASDSPLIGADDQFDVLLTALKRLIPLYQKLR</sequence>
<gene>
    <name evidence="1" type="ORF">FPFC_013410</name>
</gene>
<dbReference type="Proteomes" id="UP000061227">
    <property type="component" value="Unassembled WGS sequence"/>
</dbReference>
<dbReference type="STRING" id="220714.SAMN05660469_0412"/>
<keyword evidence="2" id="KW-1185">Reference proteome</keyword>
<organism evidence="1 2">
    <name type="scientific">Fructobacillus pseudoficulneus</name>
    <dbReference type="NCBI Taxonomy" id="220714"/>
    <lineage>
        <taxon>Bacteria</taxon>
        <taxon>Bacillati</taxon>
        <taxon>Bacillota</taxon>
        <taxon>Bacilli</taxon>
        <taxon>Lactobacillales</taxon>
        <taxon>Lactobacillaceae</taxon>
        <taxon>Fructobacillus</taxon>
    </lineage>
</organism>
<dbReference type="EMBL" id="DF968063">
    <property type="protein sequence ID" value="GAP02458.1"/>
    <property type="molecule type" value="Genomic_DNA"/>
</dbReference>
<dbReference type="InterPro" id="IPR053707">
    <property type="entry name" value="UPF0637_domain_sf"/>
</dbReference>
<dbReference type="RefSeq" id="WP_059376345.1">
    <property type="nucleotide sequence ID" value="NZ_DF968063.1"/>
</dbReference>